<keyword evidence="3 9" id="KW-0812">Transmembrane</keyword>
<keyword evidence="6" id="KW-0051">Antiviral defense</keyword>
<dbReference type="Gene3D" id="1.10.3210.10">
    <property type="entry name" value="Hypothetical protein af1432"/>
    <property type="match status" value="1"/>
</dbReference>
<keyword evidence="2" id="KW-1003">Cell membrane</keyword>
<keyword evidence="4" id="KW-0547">Nucleotide-binding</keyword>
<evidence type="ECO:0000256" key="7">
    <source>
        <dbReference type="ARBA" id="ARBA00023136"/>
    </source>
</evidence>
<evidence type="ECO:0000256" key="8">
    <source>
        <dbReference type="SAM" id="Coils"/>
    </source>
</evidence>
<dbReference type="SUPFAM" id="SSF109604">
    <property type="entry name" value="HD-domain/PDEase-like"/>
    <property type="match status" value="1"/>
</dbReference>
<dbReference type="Proteomes" id="UP000563906">
    <property type="component" value="Unassembled WGS sequence"/>
</dbReference>
<dbReference type="GO" id="GO:0000166">
    <property type="term" value="F:nucleotide binding"/>
    <property type="evidence" value="ECO:0007669"/>
    <property type="project" value="UniProtKB-KW"/>
</dbReference>
<dbReference type="InterPro" id="IPR003607">
    <property type="entry name" value="HD/PDEase_dom"/>
</dbReference>
<dbReference type="Pfam" id="PF01966">
    <property type="entry name" value="HD"/>
    <property type="match status" value="1"/>
</dbReference>
<comment type="subcellular location">
    <subcellularLocation>
        <location evidence="1">Cell membrane</location>
    </subcellularLocation>
</comment>
<accession>A0A839ASA1</accession>
<evidence type="ECO:0000256" key="3">
    <source>
        <dbReference type="ARBA" id="ARBA00022692"/>
    </source>
</evidence>
<evidence type="ECO:0000256" key="4">
    <source>
        <dbReference type="ARBA" id="ARBA00022741"/>
    </source>
</evidence>
<keyword evidence="13" id="KW-1185">Reference proteome</keyword>
<proteinExistence type="predicted"/>
<evidence type="ECO:0000256" key="1">
    <source>
        <dbReference type="ARBA" id="ARBA00004236"/>
    </source>
</evidence>
<protein>
    <submittedName>
        <fullName evidence="12">HD domain-containing protein</fullName>
    </submittedName>
</protein>
<evidence type="ECO:0000259" key="10">
    <source>
        <dbReference type="Pfam" id="PF01966"/>
    </source>
</evidence>
<dbReference type="PANTHER" id="PTHR21174">
    <property type="match status" value="1"/>
</dbReference>
<dbReference type="GO" id="GO:0005886">
    <property type="term" value="C:plasma membrane"/>
    <property type="evidence" value="ECO:0007669"/>
    <property type="project" value="UniProtKB-SubCell"/>
</dbReference>
<dbReference type="GO" id="GO:0051607">
    <property type="term" value="P:defense response to virus"/>
    <property type="evidence" value="ECO:0007669"/>
    <property type="project" value="UniProtKB-KW"/>
</dbReference>
<dbReference type="InterPro" id="IPR043760">
    <property type="entry name" value="PycTM_dom"/>
</dbReference>
<dbReference type="InterPro" id="IPR009218">
    <property type="entry name" value="HD_phosphohydro"/>
</dbReference>
<evidence type="ECO:0000313" key="13">
    <source>
        <dbReference type="Proteomes" id="UP000563906"/>
    </source>
</evidence>
<keyword evidence="5 9" id="KW-1133">Transmembrane helix</keyword>
<evidence type="ECO:0000256" key="6">
    <source>
        <dbReference type="ARBA" id="ARBA00023118"/>
    </source>
</evidence>
<feature type="coiled-coil region" evidence="8">
    <location>
        <begin position="180"/>
        <end position="217"/>
    </location>
</feature>
<feature type="transmembrane region" description="Helical" evidence="9">
    <location>
        <begin position="247"/>
        <end position="266"/>
    </location>
</feature>
<evidence type="ECO:0000256" key="2">
    <source>
        <dbReference type="ARBA" id="ARBA00022475"/>
    </source>
</evidence>
<keyword evidence="8" id="KW-0175">Coiled coil</keyword>
<gene>
    <name evidence="12" type="ORF">H3Z83_11920</name>
</gene>
<dbReference type="Pfam" id="PF18967">
    <property type="entry name" value="PycTM"/>
    <property type="match status" value="1"/>
</dbReference>
<evidence type="ECO:0000259" key="11">
    <source>
        <dbReference type="Pfam" id="PF18967"/>
    </source>
</evidence>
<dbReference type="EMBL" id="JACGLS010000007">
    <property type="protein sequence ID" value="MBA6157220.1"/>
    <property type="molecule type" value="Genomic_DNA"/>
</dbReference>
<keyword evidence="7 9" id="KW-0472">Membrane</keyword>
<evidence type="ECO:0000256" key="5">
    <source>
        <dbReference type="ARBA" id="ARBA00022989"/>
    </source>
</evidence>
<feature type="domain" description="HD" evidence="10">
    <location>
        <begin position="31"/>
        <end position="125"/>
    </location>
</feature>
<sequence>MENLLIEVENFVINLLNDELDSSFVYHNVFHTQRVVEKTKELIEGMQIDEQSAHVLMLTAWFHDVGYTKSIEGHEEESAKIAEDFFKSKNVSEDVIKQISELILATKMGVKPSSNLEKIIRDADCAHLGSKNFSDYTSLLRKEWELTKNHVVSDAKWNEENIQFLTNHRFYTDFAAKNWSKTESKNLAQLLKEQKKLKQESQKIKQKKAELDFKKNKIELPERGIETMFRVALRNHITLSDIADTKANILLSVNAIIISMALSTLIPKLDNPSNHYLIIPSLIFIAFTVTSIILSILATRPNVTEGKFTKEDVANKKVNLLFFGNFHQMDLPDFEWGMSEMMQDRDYLYNSLTKDLYFLGLVLNRKYKLLRTTYTVFMIGIIVSVAAFAIAFYNQERELGAIGEVASLLSTF</sequence>
<reference evidence="12 13" key="1">
    <citation type="submission" date="2020-07" db="EMBL/GenBank/DDBJ databases">
        <title>Bacterium isolated from marine sediment.</title>
        <authorList>
            <person name="Shang D."/>
            <person name="Du Z.-J."/>
        </authorList>
    </citation>
    <scope>NUCLEOTIDE SEQUENCE [LARGE SCALE GENOMIC DNA]</scope>
    <source>
        <strain evidence="12 13">S7007</strain>
    </source>
</reference>
<feature type="transmembrane region" description="Helical" evidence="9">
    <location>
        <begin position="278"/>
        <end position="298"/>
    </location>
</feature>
<dbReference type="AlphaFoldDB" id="A0A839ASA1"/>
<dbReference type="CDD" id="cd00077">
    <property type="entry name" value="HDc"/>
    <property type="match status" value="1"/>
</dbReference>
<dbReference type="PANTHER" id="PTHR21174:SF0">
    <property type="entry name" value="HD PHOSPHOHYDROLASE FAMILY PROTEIN-RELATED"/>
    <property type="match status" value="1"/>
</dbReference>
<name>A0A839ASA1_9FLAO</name>
<organism evidence="12 13">
    <name type="scientific">Tenacibaculum pelagium</name>
    <dbReference type="NCBI Taxonomy" id="2759527"/>
    <lineage>
        <taxon>Bacteria</taxon>
        <taxon>Pseudomonadati</taxon>
        <taxon>Bacteroidota</taxon>
        <taxon>Flavobacteriia</taxon>
        <taxon>Flavobacteriales</taxon>
        <taxon>Flavobacteriaceae</taxon>
        <taxon>Tenacibaculum</taxon>
    </lineage>
</organism>
<evidence type="ECO:0000313" key="12">
    <source>
        <dbReference type="EMBL" id="MBA6157220.1"/>
    </source>
</evidence>
<dbReference type="InterPro" id="IPR006674">
    <property type="entry name" value="HD_domain"/>
</dbReference>
<feature type="transmembrane region" description="Helical" evidence="9">
    <location>
        <begin position="374"/>
        <end position="393"/>
    </location>
</feature>
<dbReference type="RefSeq" id="WP_182125723.1">
    <property type="nucleotide sequence ID" value="NZ_JACGLS010000007.1"/>
</dbReference>
<comment type="caution">
    <text evidence="12">The sequence shown here is derived from an EMBL/GenBank/DDBJ whole genome shotgun (WGS) entry which is preliminary data.</text>
</comment>
<evidence type="ECO:0000256" key="9">
    <source>
        <dbReference type="SAM" id="Phobius"/>
    </source>
</evidence>
<feature type="domain" description="Pycsar effector protein" evidence="11">
    <location>
        <begin position="230"/>
        <end position="390"/>
    </location>
</feature>